<name>A0A1Y0VKH2_PEDPE</name>
<dbReference type="CDD" id="cd21059">
    <property type="entry name" value="LciA-like"/>
    <property type="match status" value="1"/>
</dbReference>
<keyword evidence="1" id="KW-0614">Plasmid</keyword>
<proteinExistence type="predicted"/>
<dbReference type="InterPro" id="IPR015046">
    <property type="entry name" value="LciA_Immunity-like"/>
</dbReference>
<dbReference type="AlphaFoldDB" id="A0A1Y0VKH2"/>
<sequence length="109" mass="11889">MSMFSKNKPNQIPAEVKLLTDIQNALADSPTAEEKPFLLEAEQALKEKKYFPKILGDLQFFLTPLAIKSALSSKVKVIYLDLVSDKYQTSTTGSGIGMIFGGFSGFGGH</sequence>
<evidence type="ECO:0000313" key="1">
    <source>
        <dbReference type="EMBL" id="ARW18732.1"/>
    </source>
</evidence>
<dbReference type="Pfam" id="PF08951">
    <property type="entry name" value="EntA_Immun"/>
    <property type="match status" value="1"/>
</dbReference>
<organism evidence="1 2">
    <name type="scientific">Pediococcus pentosaceus</name>
    <dbReference type="NCBI Taxonomy" id="1255"/>
    <lineage>
        <taxon>Bacteria</taxon>
        <taxon>Bacillati</taxon>
        <taxon>Bacillota</taxon>
        <taxon>Bacilli</taxon>
        <taxon>Lactobacillales</taxon>
        <taxon>Lactobacillaceae</taxon>
        <taxon>Pediococcus</taxon>
    </lineage>
</organism>
<evidence type="ECO:0008006" key="3">
    <source>
        <dbReference type="Google" id="ProtNLM"/>
    </source>
</evidence>
<gene>
    <name evidence="1" type="ORF">S100892_00126</name>
</gene>
<dbReference type="Proteomes" id="UP000196118">
    <property type="component" value="Plasmid pPC892-3"/>
</dbReference>
<evidence type="ECO:0000313" key="2">
    <source>
        <dbReference type="Proteomes" id="UP000196118"/>
    </source>
</evidence>
<protein>
    <recommendedName>
        <fullName evidence="3">Lactococcin immunity protein</fullName>
    </recommendedName>
</protein>
<reference evidence="1 2" key="1">
    <citation type="submission" date="2017-05" db="EMBL/GenBank/DDBJ databases">
        <title>Genome sequence of Pediococcus pentosaceus strain SRCM100892.</title>
        <authorList>
            <person name="Cho S.H."/>
        </authorList>
    </citation>
    <scope>NUCLEOTIDE SEQUENCE [LARGE SCALE GENOMIC DNA]</scope>
    <source>
        <strain evidence="1 2">SRCM100892</strain>
        <plasmid evidence="2">Plasmid ppc892-3</plasmid>
    </source>
</reference>
<dbReference type="RefSeq" id="WP_094104186.1">
    <property type="nucleotide sequence ID" value="NZ_CP085181.1"/>
</dbReference>
<geneLocation type="plasmid" evidence="2">
    <name>ppc892-3</name>
</geneLocation>
<accession>A0A1Y0VKH2</accession>
<dbReference type="EMBL" id="CP021473">
    <property type="protein sequence ID" value="ARW18732.1"/>
    <property type="molecule type" value="Genomic_DNA"/>
</dbReference>